<name>A0A4Z2GZM6_9TELE</name>
<organism evidence="1 2">
    <name type="scientific">Liparis tanakae</name>
    <name type="common">Tanaka's snailfish</name>
    <dbReference type="NCBI Taxonomy" id="230148"/>
    <lineage>
        <taxon>Eukaryota</taxon>
        <taxon>Metazoa</taxon>
        <taxon>Chordata</taxon>
        <taxon>Craniata</taxon>
        <taxon>Vertebrata</taxon>
        <taxon>Euteleostomi</taxon>
        <taxon>Actinopterygii</taxon>
        <taxon>Neopterygii</taxon>
        <taxon>Teleostei</taxon>
        <taxon>Neoteleostei</taxon>
        <taxon>Acanthomorphata</taxon>
        <taxon>Eupercaria</taxon>
        <taxon>Perciformes</taxon>
        <taxon>Cottioidei</taxon>
        <taxon>Cottales</taxon>
        <taxon>Liparidae</taxon>
        <taxon>Liparis</taxon>
    </lineage>
</organism>
<proteinExistence type="predicted"/>
<keyword evidence="2" id="KW-1185">Reference proteome</keyword>
<evidence type="ECO:0000313" key="1">
    <source>
        <dbReference type="EMBL" id="TNN58102.1"/>
    </source>
</evidence>
<dbReference type="AlphaFoldDB" id="A0A4Z2GZM6"/>
<reference evidence="1 2" key="1">
    <citation type="submission" date="2019-03" db="EMBL/GenBank/DDBJ databases">
        <title>First draft genome of Liparis tanakae, snailfish: a comprehensive survey of snailfish specific genes.</title>
        <authorList>
            <person name="Kim W."/>
            <person name="Song I."/>
            <person name="Jeong J.-H."/>
            <person name="Kim D."/>
            <person name="Kim S."/>
            <person name="Ryu S."/>
            <person name="Song J.Y."/>
            <person name="Lee S.K."/>
        </authorList>
    </citation>
    <scope>NUCLEOTIDE SEQUENCE [LARGE SCALE GENOMIC DNA]</scope>
    <source>
        <tissue evidence="1">Muscle</tissue>
    </source>
</reference>
<evidence type="ECO:0000313" key="2">
    <source>
        <dbReference type="Proteomes" id="UP000314294"/>
    </source>
</evidence>
<gene>
    <name evidence="1" type="ORF">EYF80_031701</name>
</gene>
<dbReference type="Proteomes" id="UP000314294">
    <property type="component" value="Unassembled WGS sequence"/>
</dbReference>
<comment type="caution">
    <text evidence="1">The sequence shown here is derived from an EMBL/GenBank/DDBJ whole genome shotgun (WGS) entry which is preliminary data.</text>
</comment>
<sequence>MKYLNESDVVPLLSRSLSDVGLLVELLYVALNGARVFEPCTSTTFCFLPKSRELDLPQPACLIALIIYFSGYSEAVVPLAVRLPNGMCAAAFGGRGPIIRKCLTLNPSSNLRPGYQ</sequence>
<protein>
    <submittedName>
        <fullName evidence="1">Uncharacterized protein</fullName>
    </submittedName>
</protein>
<dbReference type="EMBL" id="SRLO01000389">
    <property type="protein sequence ID" value="TNN58102.1"/>
    <property type="molecule type" value="Genomic_DNA"/>
</dbReference>
<accession>A0A4Z2GZM6</accession>